<dbReference type="EMBL" id="SGXD01000005">
    <property type="protein sequence ID" value="RZS80198.1"/>
    <property type="molecule type" value="Genomic_DNA"/>
</dbReference>
<protein>
    <recommendedName>
        <fullName evidence="2">Polynucleotide kinase PNKP phosphatase domain-containing protein</fullName>
    </recommendedName>
</protein>
<dbReference type="InterPro" id="IPR023214">
    <property type="entry name" value="HAD_sf"/>
</dbReference>
<reference evidence="3 4" key="1">
    <citation type="submission" date="2019-02" db="EMBL/GenBank/DDBJ databases">
        <title>Genomic Encyclopedia of Type Strains, Phase IV (KMG-IV): sequencing the most valuable type-strain genomes for metagenomic binning, comparative biology and taxonomic classification.</title>
        <authorList>
            <person name="Goeker M."/>
        </authorList>
    </citation>
    <scope>NUCLEOTIDE SEQUENCE [LARGE SCALE GENOMIC DNA]</scope>
    <source>
        <strain evidence="3 4">DSM 45622</strain>
    </source>
</reference>
<feature type="domain" description="Polynucleotide kinase PNKP phosphatase" evidence="2">
    <location>
        <begin position="49"/>
        <end position="179"/>
    </location>
</feature>
<dbReference type="AlphaFoldDB" id="A0A4Q7NB54"/>
<dbReference type="InterPro" id="IPR056782">
    <property type="entry name" value="HAD_PNKP"/>
</dbReference>
<evidence type="ECO:0000313" key="3">
    <source>
        <dbReference type="EMBL" id="RZS80198.1"/>
    </source>
</evidence>
<dbReference type="SUPFAM" id="SSF56784">
    <property type="entry name" value="HAD-like"/>
    <property type="match status" value="1"/>
</dbReference>
<proteinExistence type="predicted"/>
<dbReference type="Proteomes" id="UP000293638">
    <property type="component" value="Unassembled WGS sequence"/>
</dbReference>
<evidence type="ECO:0000259" key="2">
    <source>
        <dbReference type="Pfam" id="PF25109"/>
    </source>
</evidence>
<dbReference type="Gene3D" id="3.40.50.1000">
    <property type="entry name" value="HAD superfamily/HAD-like"/>
    <property type="match status" value="1"/>
</dbReference>
<comment type="caution">
    <text evidence="3">The sequence shown here is derived from an EMBL/GenBank/DDBJ whole genome shotgun (WGS) entry which is preliminary data.</text>
</comment>
<feature type="region of interest" description="Disordered" evidence="1">
    <location>
        <begin position="1"/>
        <end position="23"/>
    </location>
</feature>
<name>A0A4Q7NB54_9ACTN</name>
<organism evidence="3 4">
    <name type="scientific">Motilibacter rhizosphaerae</name>
    <dbReference type="NCBI Taxonomy" id="598652"/>
    <lineage>
        <taxon>Bacteria</taxon>
        <taxon>Bacillati</taxon>
        <taxon>Actinomycetota</taxon>
        <taxon>Actinomycetes</taxon>
        <taxon>Motilibacterales</taxon>
        <taxon>Motilibacteraceae</taxon>
        <taxon>Motilibacter</taxon>
    </lineage>
</organism>
<keyword evidence="4" id="KW-1185">Reference proteome</keyword>
<dbReference type="InterPro" id="IPR036412">
    <property type="entry name" value="HAD-like_sf"/>
</dbReference>
<sequence>MSPSTAHPQHEHDPVHSSLVHPEPVHVLSAQSEGAVDQPAPGELPYAAVDVDGVLADVRHRLPHLQHRPKDWDAFFAAAPDDPLLPEGEAVARRLAEDHRIVYLTGRPERCRRDTEAWLQQHGLPEGRLVMRRQGDRRPARVTKVELLRRLIQEAPVDVLVDDDVEVLEAARTAGFAVLPADWMPRALDEQLTLADAQQTEGRT</sequence>
<gene>
    <name evidence="3" type="ORF">EV189_3681</name>
</gene>
<accession>A0A4Q7NB54</accession>
<dbReference type="Pfam" id="PF25109">
    <property type="entry name" value="HAD_PNKP"/>
    <property type="match status" value="1"/>
</dbReference>
<evidence type="ECO:0000256" key="1">
    <source>
        <dbReference type="SAM" id="MobiDB-lite"/>
    </source>
</evidence>
<evidence type="ECO:0000313" key="4">
    <source>
        <dbReference type="Proteomes" id="UP000293638"/>
    </source>
</evidence>